<keyword evidence="1" id="KW-0812">Transmembrane</keyword>
<gene>
    <name evidence="2" type="ORF">B0O44_104245</name>
</gene>
<keyword evidence="1" id="KW-1133">Transmembrane helix</keyword>
<evidence type="ECO:0000256" key="1">
    <source>
        <dbReference type="SAM" id="Phobius"/>
    </source>
</evidence>
<reference evidence="2 3" key="1">
    <citation type="submission" date="2018-06" db="EMBL/GenBank/DDBJ databases">
        <title>Genomic Encyclopedia of Archaeal and Bacterial Type Strains, Phase II (KMG-II): from individual species to whole genera.</title>
        <authorList>
            <person name="Goeker M."/>
        </authorList>
    </citation>
    <scope>NUCLEOTIDE SEQUENCE [LARGE SCALE GENOMIC DNA]</scope>
    <source>
        <strain evidence="2 3">DSM 27372</strain>
    </source>
</reference>
<organism evidence="2 3">
    <name type="scientific">Pedobacter nutrimenti</name>
    <dbReference type="NCBI Taxonomy" id="1241337"/>
    <lineage>
        <taxon>Bacteria</taxon>
        <taxon>Pseudomonadati</taxon>
        <taxon>Bacteroidota</taxon>
        <taxon>Sphingobacteriia</taxon>
        <taxon>Sphingobacteriales</taxon>
        <taxon>Sphingobacteriaceae</taxon>
        <taxon>Pedobacter</taxon>
    </lineage>
</organism>
<proteinExistence type="predicted"/>
<accession>A0A318UCH0</accession>
<dbReference type="RefSeq" id="WP_110831019.1">
    <property type="nucleotide sequence ID" value="NZ_QKLU01000004.1"/>
</dbReference>
<evidence type="ECO:0000313" key="2">
    <source>
        <dbReference type="EMBL" id="PYF74074.1"/>
    </source>
</evidence>
<dbReference type="EMBL" id="QKLU01000004">
    <property type="protein sequence ID" value="PYF74074.1"/>
    <property type="molecule type" value="Genomic_DNA"/>
</dbReference>
<feature type="transmembrane region" description="Helical" evidence="1">
    <location>
        <begin position="12"/>
        <end position="31"/>
    </location>
</feature>
<feature type="transmembrane region" description="Helical" evidence="1">
    <location>
        <begin position="43"/>
        <end position="64"/>
    </location>
</feature>
<sequence length="148" mass="17265">MHLKICLAKKVLLFYAVIAPFIMYGSLYNLIEGVILHNSPTYRVGVFSLFGFAIMPFLLIVTYIHNKCVITTDQIRVGKNEYKFSEYDVQVREKELPFKERPITSLFKKNYYDLVVKKVNTNHVVLEKSLDVFKKDIENIKKAIPEAR</sequence>
<dbReference type="AlphaFoldDB" id="A0A318UCH0"/>
<evidence type="ECO:0000313" key="3">
    <source>
        <dbReference type="Proteomes" id="UP000248198"/>
    </source>
</evidence>
<name>A0A318UCH0_9SPHI</name>
<protein>
    <recommendedName>
        <fullName evidence="4">PH (Pleckstrin Homology) domain-containing protein</fullName>
    </recommendedName>
</protein>
<keyword evidence="1" id="KW-0472">Membrane</keyword>
<evidence type="ECO:0008006" key="4">
    <source>
        <dbReference type="Google" id="ProtNLM"/>
    </source>
</evidence>
<dbReference type="Proteomes" id="UP000248198">
    <property type="component" value="Unassembled WGS sequence"/>
</dbReference>
<comment type="caution">
    <text evidence="2">The sequence shown here is derived from an EMBL/GenBank/DDBJ whole genome shotgun (WGS) entry which is preliminary data.</text>
</comment>
<dbReference type="OrthoDB" id="767769at2"/>
<keyword evidence="3" id="KW-1185">Reference proteome</keyword>